<comment type="caution">
    <text evidence="2">The sequence shown here is derived from an EMBL/GenBank/DDBJ whole genome shotgun (WGS) entry which is preliminary data.</text>
</comment>
<feature type="region of interest" description="Disordered" evidence="1">
    <location>
        <begin position="1"/>
        <end position="31"/>
    </location>
</feature>
<organism evidence="2 3">
    <name type="scientific">Symbiodinium microadriaticum</name>
    <name type="common">Dinoflagellate</name>
    <name type="synonym">Zooxanthella microadriatica</name>
    <dbReference type="NCBI Taxonomy" id="2951"/>
    <lineage>
        <taxon>Eukaryota</taxon>
        <taxon>Sar</taxon>
        <taxon>Alveolata</taxon>
        <taxon>Dinophyceae</taxon>
        <taxon>Suessiales</taxon>
        <taxon>Symbiodiniaceae</taxon>
        <taxon>Symbiodinium</taxon>
    </lineage>
</organism>
<evidence type="ECO:0000313" key="3">
    <source>
        <dbReference type="Proteomes" id="UP000186817"/>
    </source>
</evidence>
<dbReference type="Proteomes" id="UP000186817">
    <property type="component" value="Unassembled WGS sequence"/>
</dbReference>
<reference evidence="2 3" key="1">
    <citation type="submission" date="2016-02" db="EMBL/GenBank/DDBJ databases">
        <title>Genome analysis of coral dinoflagellate symbionts highlights evolutionary adaptations to a symbiotic lifestyle.</title>
        <authorList>
            <person name="Aranda M."/>
            <person name="Li Y."/>
            <person name="Liew Y.J."/>
            <person name="Baumgarten S."/>
            <person name="Simakov O."/>
            <person name="Wilson M."/>
            <person name="Piel J."/>
            <person name="Ashoor H."/>
            <person name="Bougouffa S."/>
            <person name="Bajic V.B."/>
            <person name="Ryu T."/>
            <person name="Ravasi T."/>
            <person name="Bayer T."/>
            <person name="Micklem G."/>
            <person name="Kim H."/>
            <person name="Bhak J."/>
            <person name="Lajeunesse T.C."/>
            <person name="Voolstra C.R."/>
        </authorList>
    </citation>
    <scope>NUCLEOTIDE SEQUENCE [LARGE SCALE GENOMIC DNA]</scope>
    <source>
        <strain evidence="2 3">CCMP2467</strain>
    </source>
</reference>
<proteinExistence type="predicted"/>
<evidence type="ECO:0000313" key="2">
    <source>
        <dbReference type="EMBL" id="OLP78668.1"/>
    </source>
</evidence>
<gene>
    <name evidence="2" type="ORF">AK812_SmicGene41132</name>
</gene>
<accession>A0A1Q9C6W7</accession>
<dbReference type="EMBL" id="LSRX01001580">
    <property type="protein sequence ID" value="OLP78668.1"/>
    <property type="molecule type" value="Genomic_DNA"/>
</dbReference>
<dbReference type="AlphaFoldDB" id="A0A1Q9C6W7"/>
<sequence length="224" mass="25346">MSHRTMRSRDQVSWLDVKPHKTLQAHGSAPPEWRRWEQPGLLMVECKGEFGLGFQHQNFVLFHPEPPPPSVSMAPPKGEKLLACRLKGTTKGREFSAELSLQDSRGVSVPAPLGKTVLLTDWTDYFGYVGKVVFEYHKDTGATTTSTWILRRAYVLWVKTSCPVRSSSEINGKRQQKMEVAPGTGEDLLEGQMRDAPHERWECQGQAWLKVFSRAVDLSLWPLS</sequence>
<protein>
    <submittedName>
        <fullName evidence="2">Uncharacterized protein</fullName>
    </submittedName>
</protein>
<evidence type="ECO:0000256" key="1">
    <source>
        <dbReference type="SAM" id="MobiDB-lite"/>
    </source>
</evidence>
<name>A0A1Q9C6W7_SYMMI</name>
<keyword evidence="3" id="KW-1185">Reference proteome</keyword>